<dbReference type="OrthoDB" id="69764at2"/>
<name>A0A2A8CUS0_9BACT</name>
<keyword evidence="2" id="KW-1185">Reference proteome</keyword>
<evidence type="ECO:0000313" key="1">
    <source>
        <dbReference type="EMBL" id="PEN12210.1"/>
    </source>
</evidence>
<dbReference type="EMBL" id="PDEQ01000008">
    <property type="protein sequence ID" value="PEN12210.1"/>
    <property type="molecule type" value="Genomic_DNA"/>
</dbReference>
<proteinExistence type="predicted"/>
<sequence length="201" mass="21467">MSVSRFRSQEAFVCTSCYVLNALLACLSTATCTEVPSAPQVTGPLRRATSPRLPCRFLTDPAMKTTAHFDVTGWDPASSDQPDKGPEMSRIAVQKAFTGDDLEGHSEGEGLFCGMNDPEAGAGYVVSERFTGRLGNRHGTFVMQHGGVMGPEVEPHTFGHVVPGSGTAELTGLVGTVEINREADGTHTFTIEYHFGEEEAA</sequence>
<gene>
    <name evidence="1" type="ORF">CRI94_14315</name>
</gene>
<dbReference type="AlphaFoldDB" id="A0A2A8CUS0"/>
<dbReference type="Proteomes" id="UP000220102">
    <property type="component" value="Unassembled WGS sequence"/>
</dbReference>
<dbReference type="Gene3D" id="2.40.350.10">
    <property type="entry name" value="SO1590-like"/>
    <property type="match status" value="1"/>
</dbReference>
<dbReference type="PROSITE" id="PS51257">
    <property type="entry name" value="PROKAR_LIPOPROTEIN"/>
    <property type="match status" value="1"/>
</dbReference>
<dbReference type="InterPro" id="IPR023159">
    <property type="entry name" value="SO1590-like_sf"/>
</dbReference>
<protein>
    <recommendedName>
        <fullName evidence="3">DUF3224 domain-containing protein</fullName>
    </recommendedName>
</protein>
<evidence type="ECO:0008006" key="3">
    <source>
        <dbReference type="Google" id="ProtNLM"/>
    </source>
</evidence>
<comment type="caution">
    <text evidence="1">The sequence shown here is derived from an EMBL/GenBank/DDBJ whole genome shotgun (WGS) entry which is preliminary data.</text>
</comment>
<dbReference type="SUPFAM" id="SSF159238">
    <property type="entry name" value="SO1590-like"/>
    <property type="match status" value="1"/>
</dbReference>
<organism evidence="1 2">
    <name type="scientific">Longibacter salinarum</name>
    <dbReference type="NCBI Taxonomy" id="1850348"/>
    <lineage>
        <taxon>Bacteria</taxon>
        <taxon>Pseudomonadati</taxon>
        <taxon>Rhodothermota</taxon>
        <taxon>Rhodothermia</taxon>
        <taxon>Rhodothermales</taxon>
        <taxon>Salisaetaceae</taxon>
        <taxon>Longibacter</taxon>
    </lineage>
</organism>
<accession>A0A2A8CUS0</accession>
<dbReference type="InterPro" id="IPR021607">
    <property type="entry name" value="DUF3224"/>
</dbReference>
<reference evidence="1 2" key="1">
    <citation type="submission" date="2017-10" db="EMBL/GenBank/DDBJ databases">
        <title>Draft genome of Longibacter Salinarum.</title>
        <authorList>
            <person name="Goh K.M."/>
            <person name="Shamsir M.S."/>
            <person name="Lim S.W."/>
        </authorList>
    </citation>
    <scope>NUCLEOTIDE SEQUENCE [LARGE SCALE GENOMIC DNA]</scope>
    <source>
        <strain evidence="1 2">KCTC 52045</strain>
    </source>
</reference>
<dbReference type="Pfam" id="PF11528">
    <property type="entry name" value="DUF3224"/>
    <property type="match status" value="1"/>
</dbReference>
<evidence type="ECO:0000313" key="2">
    <source>
        <dbReference type="Proteomes" id="UP000220102"/>
    </source>
</evidence>